<feature type="compositionally biased region" description="Polar residues" evidence="5">
    <location>
        <begin position="271"/>
        <end position="280"/>
    </location>
</feature>
<dbReference type="AlphaFoldDB" id="A0AAN7YAB1"/>
<feature type="domain" description="RING-type" evidence="6">
    <location>
        <begin position="372"/>
        <end position="414"/>
    </location>
</feature>
<dbReference type="PROSITE" id="PS51266">
    <property type="entry name" value="ZF_CHY"/>
    <property type="match status" value="1"/>
</dbReference>
<dbReference type="Proteomes" id="UP001309876">
    <property type="component" value="Unassembled WGS sequence"/>
</dbReference>
<evidence type="ECO:0000256" key="4">
    <source>
        <dbReference type="PROSITE-ProRule" id="PRU00601"/>
    </source>
</evidence>
<feature type="region of interest" description="Disordered" evidence="5">
    <location>
        <begin position="250"/>
        <end position="280"/>
    </location>
</feature>
<protein>
    <submittedName>
        <fullName evidence="8">Uncharacterized protein</fullName>
    </submittedName>
</protein>
<comment type="caution">
    <text evidence="8">The sequence shown here is derived from an EMBL/GenBank/DDBJ whole genome shotgun (WGS) entry which is preliminary data.</text>
</comment>
<dbReference type="Gene3D" id="3.30.40.10">
    <property type="entry name" value="Zinc/RING finger domain, C3HC4 (zinc finger)"/>
    <property type="match status" value="1"/>
</dbReference>
<evidence type="ECO:0000256" key="5">
    <source>
        <dbReference type="SAM" id="MobiDB-lite"/>
    </source>
</evidence>
<name>A0AAN7YAB1_9EURO</name>
<dbReference type="Gene3D" id="2.20.28.10">
    <property type="match status" value="1"/>
</dbReference>
<dbReference type="Pfam" id="PF05495">
    <property type="entry name" value="zf-CHY"/>
    <property type="match status" value="1"/>
</dbReference>
<feature type="compositionally biased region" description="Polar residues" evidence="5">
    <location>
        <begin position="587"/>
        <end position="596"/>
    </location>
</feature>
<gene>
    <name evidence="8" type="ORF">LTR05_001377</name>
</gene>
<dbReference type="InterPro" id="IPR001841">
    <property type="entry name" value="Znf_RING"/>
</dbReference>
<feature type="domain" description="CHY-type" evidence="7">
    <location>
        <begin position="309"/>
        <end position="377"/>
    </location>
</feature>
<dbReference type="InterPro" id="IPR039512">
    <property type="entry name" value="RCHY1_zinc-ribbon"/>
</dbReference>
<evidence type="ECO:0000259" key="7">
    <source>
        <dbReference type="PROSITE" id="PS51266"/>
    </source>
</evidence>
<dbReference type="SUPFAM" id="SSF161219">
    <property type="entry name" value="CHY zinc finger-like"/>
    <property type="match status" value="1"/>
</dbReference>
<dbReference type="SMART" id="SM00184">
    <property type="entry name" value="RING"/>
    <property type="match status" value="1"/>
</dbReference>
<dbReference type="PANTHER" id="PTHR21319">
    <property type="entry name" value="RING FINGER AND CHY ZINC FINGER DOMAIN-CONTAINING PROTEIN 1"/>
    <property type="match status" value="1"/>
</dbReference>
<dbReference type="PROSITE" id="PS50089">
    <property type="entry name" value="ZF_RING_2"/>
    <property type="match status" value="1"/>
</dbReference>
<sequence>MSEYLPTFPAFIEPVLRQARRFSSRAPADEQPGILIEPSPTAAGYFPMVQVPDFQRFYPSRFWHTNTLPPHGRDETTEGTWQSLARNIQLWANQINNLDVIPSPPLDAMPGSAIDEDDANVAFPPLDFSVPTPARPVRLEEHRTDSETSLNPAEELPYRSRALAQAQIDRGHSQSDPISHPGMLQPAARLDPQVPIGEDDEYRRRDGSGQLPEDDGMGDLRQRISAIMAGQGNPAEKSKLIHILMNEKYRNAHSPPPSRGRPRPQHVEHSTLLTSPSSSQMGHTMFNLSAADLNPTYAPPDVDEDGTVQQQPDLGCQHYKRNIKMQCATCEKWYTCRLCHDEVEDHTLPRRDTRFMAETTHKCIEKSTKSDCPICGDYMFTSNRPVAFMKCGHSIHETCFNDWCKTSYKCPICSKSIANMESQFRRLDRHIEEQPMPEEYQNNRAYVFCNDCNSRSITKHHWLGTKCSICDSYNTTQLELLGPEQTPQQMRELTERAQEFGEAGLTASQTQTPVNELTSPAMDVPLNILNTVQNTRAQSPQSPHLLPHSPTRSARSITPVVGSYFGTGQRVEPDRRNSYFSIFSAGQPATPQGSGHNNDDNEMDFWGGRSTRSQDADMEELDASDGSSSSSSDEHMMDNEDDAGEDLMDLPGHR</sequence>
<feature type="compositionally biased region" description="Basic and acidic residues" evidence="5">
    <location>
        <begin position="137"/>
        <end position="146"/>
    </location>
</feature>
<feature type="region of interest" description="Disordered" evidence="5">
    <location>
        <begin position="535"/>
        <end position="559"/>
    </location>
</feature>
<organism evidence="8 9">
    <name type="scientific">Lithohypha guttulata</name>
    <dbReference type="NCBI Taxonomy" id="1690604"/>
    <lineage>
        <taxon>Eukaryota</taxon>
        <taxon>Fungi</taxon>
        <taxon>Dikarya</taxon>
        <taxon>Ascomycota</taxon>
        <taxon>Pezizomycotina</taxon>
        <taxon>Eurotiomycetes</taxon>
        <taxon>Chaetothyriomycetidae</taxon>
        <taxon>Chaetothyriales</taxon>
        <taxon>Trichomeriaceae</taxon>
        <taxon>Lithohypha</taxon>
    </lineage>
</organism>
<evidence type="ECO:0000313" key="8">
    <source>
        <dbReference type="EMBL" id="KAK5091197.1"/>
    </source>
</evidence>
<accession>A0AAN7YAB1</accession>
<evidence type="ECO:0000256" key="2">
    <source>
        <dbReference type="ARBA" id="ARBA00022771"/>
    </source>
</evidence>
<dbReference type="GO" id="GO:0008270">
    <property type="term" value="F:zinc ion binding"/>
    <property type="evidence" value="ECO:0007669"/>
    <property type="project" value="UniProtKB-KW"/>
</dbReference>
<feature type="region of interest" description="Disordered" evidence="5">
    <location>
        <begin position="127"/>
        <end position="218"/>
    </location>
</feature>
<dbReference type="CDD" id="cd16464">
    <property type="entry name" value="RING-H2_Pirh2-like"/>
    <property type="match status" value="1"/>
</dbReference>
<dbReference type="GO" id="GO:0005634">
    <property type="term" value="C:nucleus"/>
    <property type="evidence" value="ECO:0007669"/>
    <property type="project" value="TreeGrafter"/>
</dbReference>
<reference evidence="8 9" key="1">
    <citation type="submission" date="2023-08" db="EMBL/GenBank/DDBJ databases">
        <title>Black Yeasts Isolated from many extreme environments.</title>
        <authorList>
            <person name="Coleine C."/>
            <person name="Stajich J.E."/>
            <person name="Selbmann L."/>
        </authorList>
    </citation>
    <scope>NUCLEOTIDE SEQUENCE [LARGE SCALE GENOMIC DNA]</scope>
    <source>
        <strain evidence="8 9">CCFEE 5910</strain>
    </source>
</reference>
<evidence type="ECO:0000256" key="1">
    <source>
        <dbReference type="ARBA" id="ARBA00022723"/>
    </source>
</evidence>
<evidence type="ECO:0000259" key="6">
    <source>
        <dbReference type="PROSITE" id="PS50089"/>
    </source>
</evidence>
<keyword evidence="3" id="KW-0862">Zinc</keyword>
<feature type="region of interest" description="Disordered" evidence="5">
    <location>
        <begin position="584"/>
        <end position="654"/>
    </location>
</feature>
<dbReference type="Pfam" id="PF14599">
    <property type="entry name" value="zinc_ribbon_6"/>
    <property type="match status" value="1"/>
</dbReference>
<keyword evidence="1" id="KW-0479">Metal-binding</keyword>
<dbReference type="InterPro" id="IPR013083">
    <property type="entry name" value="Znf_RING/FYVE/PHD"/>
</dbReference>
<dbReference type="GO" id="GO:0016567">
    <property type="term" value="P:protein ubiquitination"/>
    <property type="evidence" value="ECO:0007669"/>
    <property type="project" value="TreeGrafter"/>
</dbReference>
<keyword evidence="2 4" id="KW-0863">Zinc-finger</keyword>
<dbReference type="PANTHER" id="PTHR21319:SF0">
    <property type="entry name" value="AND RING FINGER DOMAIN PROTEIN, PUTATIVE (AFU_ORTHOLOGUE AFUA_1G08900)-RELATED"/>
    <property type="match status" value="1"/>
</dbReference>
<dbReference type="GO" id="GO:0061630">
    <property type="term" value="F:ubiquitin protein ligase activity"/>
    <property type="evidence" value="ECO:0007669"/>
    <property type="project" value="TreeGrafter"/>
</dbReference>
<keyword evidence="9" id="KW-1185">Reference proteome</keyword>
<evidence type="ECO:0000256" key="3">
    <source>
        <dbReference type="ARBA" id="ARBA00022833"/>
    </source>
</evidence>
<dbReference type="EMBL" id="JAVRRJ010000001">
    <property type="protein sequence ID" value="KAK5091197.1"/>
    <property type="molecule type" value="Genomic_DNA"/>
</dbReference>
<dbReference type="GO" id="GO:0006511">
    <property type="term" value="P:ubiquitin-dependent protein catabolic process"/>
    <property type="evidence" value="ECO:0007669"/>
    <property type="project" value="TreeGrafter"/>
</dbReference>
<dbReference type="InterPro" id="IPR008913">
    <property type="entry name" value="Znf_CHY"/>
</dbReference>
<evidence type="ECO:0000313" key="9">
    <source>
        <dbReference type="Proteomes" id="UP001309876"/>
    </source>
</evidence>
<feature type="compositionally biased region" description="Low complexity" evidence="5">
    <location>
        <begin position="538"/>
        <end position="550"/>
    </location>
</feature>
<proteinExistence type="predicted"/>
<feature type="compositionally biased region" description="Acidic residues" evidence="5">
    <location>
        <begin position="639"/>
        <end position="648"/>
    </location>
</feature>
<dbReference type="SUPFAM" id="SSF57850">
    <property type="entry name" value="RING/U-box"/>
    <property type="match status" value="1"/>
</dbReference>
<dbReference type="InterPro" id="IPR037274">
    <property type="entry name" value="Znf_CHY_sf"/>
</dbReference>